<evidence type="ECO:0000256" key="6">
    <source>
        <dbReference type="SAM" id="SignalP"/>
    </source>
</evidence>
<dbReference type="GO" id="GO:0017089">
    <property type="term" value="F:glycolipid transfer activity"/>
    <property type="evidence" value="ECO:0007669"/>
    <property type="project" value="TreeGrafter"/>
</dbReference>
<dbReference type="GO" id="GO:0015221">
    <property type="term" value="F:lipopolysaccharide transmembrane transporter activity"/>
    <property type="evidence" value="ECO:0007669"/>
    <property type="project" value="InterPro"/>
</dbReference>
<dbReference type="PROSITE" id="PS51257">
    <property type="entry name" value="PROKAR_LIPOPROTEIN"/>
    <property type="match status" value="1"/>
</dbReference>
<proteinExistence type="predicted"/>
<dbReference type="InterPro" id="IPR010664">
    <property type="entry name" value="LipoPS_assembly_LptC-rel"/>
</dbReference>
<sequence>MGGSIKVFRSFCACVFFLIFLAACTQQVKRTPNNALLESQRGQKVHKPEEIKRIPEGLRKEPTVEIKKLYYVIYEQEKLKWKIWAEQAKMYNGERIKLFKLKICANPKEGFCITAEKGDYDSKAGKFVFSDNVHLTTKNKGELFTSYLEYLTEEDILTTSAQVRIIKKGLVIKGKGLLYDLKAGHMKVLKQTKVKIDA</sequence>
<name>F8A9N4_THEID</name>
<keyword evidence="5" id="KW-0472">Membrane</keyword>
<dbReference type="EMBL" id="CP002683">
    <property type="protein sequence ID" value="AEH45265.1"/>
    <property type="molecule type" value="Genomic_DNA"/>
</dbReference>
<evidence type="ECO:0000256" key="5">
    <source>
        <dbReference type="ARBA" id="ARBA00023136"/>
    </source>
</evidence>
<dbReference type="STRING" id="667014.Thein_1399"/>
<feature type="chain" id="PRO_5003367211" description="LPS export ABC transporter periplasmic protein LptC" evidence="6">
    <location>
        <begin position="23"/>
        <end position="198"/>
    </location>
</feature>
<dbReference type="InterPro" id="IPR052363">
    <property type="entry name" value="LPS_export_LptC"/>
</dbReference>
<keyword evidence="3" id="KW-0812">Transmembrane</keyword>
<keyword evidence="1" id="KW-1003">Cell membrane</keyword>
<keyword evidence="4" id="KW-1133">Transmembrane helix</keyword>
<evidence type="ECO:0000256" key="4">
    <source>
        <dbReference type="ARBA" id="ARBA00022989"/>
    </source>
</evidence>
<dbReference type="AlphaFoldDB" id="F8A9N4"/>
<dbReference type="GO" id="GO:0005886">
    <property type="term" value="C:plasma membrane"/>
    <property type="evidence" value="ECO:0007669"/>
    <property type="project" value="InterPro"/>
</dbReference>
<keyword evidence="8" id="KW-1185">Reference proteome</keyword>
<dbReference type="PaxDb" id="667014-Thein_1399"/>
<dbReference type="InParanoid" id="F8A9N4"/>
<dbReference type="KEGG" id="tid:Thein_1399"/>
<dbReference type="eggNOG" id="ENOG502ZN0G">
    <property type="taxonomic scope" value="Bacteria"/>
</dbReference>
<evidence type="ECO:0000256" key="1">
    <source>
        <dbReference type="ARBA" id="ARBA00022475"/>
    </source>
</evidence>
<dbReference type="PANTHER" id="PTHR37481">
    <property type="entry name" value="LIPOPOLYSACCHARIDE EXPORT SYSTEM PROTEIN LPTC"/>
    <property type="match status" value="1"/>
</dbReference>
<dbReference type="OrthoDB" id="9797932at2"/>
<evidence type="ECO:0008006" key="9">
    <source>
        <dbReference type="Google" id="ProtNLM"/>
    </source>
</evidence>
<dbReference type="NCBIfam" id="TIGR04409">
    <property type="entry name" value="LptC_YrbK"/>
    <property type="match status" value="1"/>
</dbReference>
<evidence type="ECO:0000256" key="3">
    <source>
        <dbReference type="ARBA" id="ARBA00022692"/>
    </source>
</evidence>
<accession>F8A9N4</accession>
<evidence type="ECO:0000313" key="8">
    <source>
        <dbReference type="Proteomes" id="UP000006793"/>
    </source>
</evidence>
<dbReference type="HOGENOM" id="CLU_1377554_0_0_0"/>
<feature type="signal peptide" evidence="6">
    <location>
        <begin position="1"/>
        <end position="22"/>
    </location>
</feature>
<keyword evidence="6" id="KW-0732">Signal</keyword>
<dbReference type="Pfam" id="PF06835">
    <property type="entry name" value="LptC"/>
    <property type="match status" value="1"/>
</dbReference>
<evidence type="ECO:0000313" key="7">
    <source>
        <dbReference type="EMBL" id="AEH45265.1"/>
    </source>
</evidence>
<gene>
    <name evidence="7" type="ordered locus">Thein_1399</name>
</gene>
<reference evidence="8" key="1">
    <citation type="submission" date="2011-04" db="EMBL/GenBank/DDBJ databases">
        <title>The complete genome of Thermodesulfatator indicus DSM 15286.</title>
        <authorList>
            <person name="Lucas S."/>
            <person name="Copeland A."/>
            <person name="Lapidus A."/>
            <person name="Bruce D."/>
            <person name="Goodwin L."/>
            <person name="Pitluck S."/>
            <person name="Peters L."/>
            <person name="Kyrpides N."/>
            <person name="Mavromatis K."/>
            <person name="Pagani I."/>
            <person name="Ivanova N."/>
            <person name="Saunders L."/>
            <person name="Detter J.C."/>
            <person name="Tapia R."/>
            <person name="Han C."/>
            <person name="Land M."/>
            <person name="Hauser L."/>
            <person name="Markowitz V."/>
            <person name="Cheng J.-F."/>
            <person name="Hugenholtz P."/>
            <person name="Woyke T."/>
            <person name="Wu D."/>
            <person name="Spring S."/>
            <person name="Schroeder M."/>
            <person name="Brambilla E."/>
            <person name="Klenk H.-P."/>
            <person name="Eisen J.A."/>
        </authorList>
    </citation>
    <scope>NUCLEOTIDE SEQUENCE [LARGE SCALE GENOMIC DNA]</scope>
    <source>
        <strain evidence="8">DSM 15286 / JCM 11887 / CIR29812</strain>
    </source>
</reference>
<dbReference type="InterPro" id="IPR026265">
    <property type="entry name" value="LptC"/>
</dbReference>
<dbReference type="PANTHER" id="PTHR37481:SF1">
    <property type="entry name" value="LIPOPOLYSACCHARIDE EXPORT SYSTEM PROTEIN LPTC"/>
    <property type="match status" value="1"/>
</dbReference>
<keyword evidence="2" id="KW-0997">Cell inner membrane</keyword>
<dbReference type="Proteomes" id="UP000006793">
    <property type="component" value="Chromosome"/>
</dbReference>
<protein>
    <recommendedName>
        <fullName evidence="9">LPS export ABC transporter periplasmic protein LptC</fullName>
    </recommendedName>
</protein>
<organism evidence="7 8">
    <name type="scientific">Thermodesulfatator indicus (strain DSM 15286 / JCM 11887 / CIR29812)</name>
    <dbReference type="NCBI Taxonomy" id="667014"/>
    <lineage>
        <taxon>Bacteria</taxon>
        <taxon>Pseudomonadati</taxon>
        <taxon>Thermodesulfobacteriota</taxon>
        <taxon>Thermodesulfobacteria</taxon>
        <taxon>Thermodesulfobacteriales</taxon>
        <taxon>Thermodesulfatatoraceae</taxon>
        <taxon>Thermodesulfatator</taxon>
    </lineage>
</organism>
<dbReference type="Gene3D" id="2.60.450.10">
    <property type="entry name" value="Lipopolysaccharide (LPS) transport protein A like domain"/>
    <property type="match status" value="1"/>
</dbReference>
<dbReference type="GO" id="GO:0030288">
    <property type="term" value="C:outer membrane-bounded periplasmic space"/>
    <property type="evidence" value="ECO:0007669"/>
    <property type="project" value="TreeGrafter"/>
</dbReference>
<evidence type="ECO:0000256" key="2">
    <source>
        <dbReference type="ARBA" id="ARBA00022519"/>
    </source>
</evidence>
<reference evidence="7 8" key="2">
    <citation type="journal article" date="2012" name="Stand. Genomic Sci.">
        <title>Complete genome sequence of the thermophilic sulfate-reducing ocean bacterium Thermodesulfatator indicus type strain (CIR29812(T)).</title>
        <authorList>
            <person name="Anderson I."/>
            <person name="Saunders E."/>
            <person name="Lapidus A."/>
            <person name="Nolan M."/>
            <person name="Lucas S."/>
            <person name="Tice H."/>
            <person name="Del Rio T.G."/>
            <person name="Cheng J.F."/>
            <person name="Han C."/>
            <person name="Tapia R."/>
            <person name="Goodwin L.A."/>
            <person name="Pitluck S."/>
            <person name="Liolios K."/>
            <person name="Mavromatis K."/>
            <person name="Pagani I."/>
            <person name="Ivanova N."/>
            <person name="Mikhailova N."/>
            <person name="Pati A."/>
            <person name="Chen A."/>
            <person name="Palaniappan K."/>
            <person name="Land M."/>
            <person name="Hauser L."/>
            <person name="Jeffries C.D."/>
            <person name="Chang Y.J."/>
            <person name="Brambilla E.M."/>
            <person name="Rohde M."/>
            <person name="Spring S."/>
            <person name="Goker M."/>
            <person name="Detter J.C."/>
            <person name="Woyke T."/>
            <person name="Bristow J."/>
            <person name="Eisen J.A."/>
            <person name="Markowitz V."/>
            <person name="Hugenholtz P."/>
            <person name="Kyrpides N.C."/>
            <person name="Klenk H.P."/>
        </authorList>
    </citation>
    <scope>NUCLEOTIDE SEQUENCE [LARGE SCALE GENOMIC DNA]</scope>
    <source>
        <strain evidence="8">DSM 15286 / JCM 11887 / CIR29812</strain>
    </source>
</reference>